<reference evidence="6" key="1">
    <citation type="journal article" date="2021" name="PeerJ">
        <title>Extensive microbial diversity within the chicken gut microbiome revealed by metagenomics and culture.</title>
        <authorList>
            <person name="Gilroy R."/>
            <person name="Ravi A."/>
            <person name="Getino M."/>
            <person name="Pursley I."/>
            <person name="Horton D.L."/>
            <person name="Alikhan N.F."/>
            <person name="Baker D."/>
            <person name="Gharbi K."/>
            <person name="Hall N."/>
            <person name="Watson M."/>
            <person name="Adriaenssens E.M."/>
            <person name="Foster-Nyarko E."/>
            <person name="Jarju S."/>
            <person name="Secka A."/>
            <person name="Antonio M."/>
            <person name="Oren A."/>
            <person name="Chaudhuri R.R."/>
            <person name="La Ragione R."/>
            <person name="Hildebrand F."/>
            <person name="Pallen M.J."/>
        </authorList>
    </citation>
    <scope>NUCLEOTIDE SEQUENCE</scope>
    <source>
        <strain evidence="6">5032</strain>
    </source>
</reference>
<proteinExistence type="predicted"/>
<evidence type="ECO:0000256" key="4">
    <source>
        <dbReference type="ARBA" id="ARBA00023136"/>
    </source>
</evidence>
<comment type="caution">
    <text evidence="6">The sequence shown here is derived from an EMBL/GenBank/DDBJ whole genome shotgun (WGS) entry which is preliminary data.</text>
</comment>
<accession>A0A9D2HPC4</accession>
<evidence type="ECO:0000256" key="1">
    <source>
        <dbReference type="ARBA" id="ARBA00004141"/>
    </source>
</evidence>
<reference evidence="6" key="2">
    <citation type="submission" date="2021-04" db="EMBL/GenBank/DDBJ databases">
        <authorList>
            <person name="Gilroy R."/>
        </authorList>
    </citation>
    <scope>NUCLEOTIDE SEQUENCE</scope>
    <source>
        <strain evidence="6">5032</strain>
    </source>
</reference>
<organism evidence="6 7">
    <name type="scientific">Candidatus Desulfovibrio intestinavium</name>
    <dbReference type="NCBI Taxonomy" id="2838534"/>
    <lineage>
        <taxon>Bacteria</taxon>
        <taxon>Pseudomonadati</taxon>
        <taxon>Thermodesulfobacteriota</taxon>
        <taxon>Desulfovibrionia</taxon>
        <taxon>Desulfovibrionales</taxon>
        <taxon>Desulfovibrionaceae</taxon>
        <taxon>Desulfovibrio</taxon>
    </lineage>
</organism>
<keyword evidence="3 5" id="KW-1133">Transmembrane helix</keyword>
<evidence type="ECO:0000256" key="2">
    <source>
        <dbReference type="ARBA" id="ARBA00022692"/>
    </source>
</evidence>
<comment type="subcellular location">
    <subcellularLocation>
        <location evidence="1">Membrane</location>
        <topology evidence="1">Multi-pass membrane protein</topology>
    </subcellularLocation>
</comment>
<dbReference type="EMBL" id="DWZD01000053">
    <property type="protein sequence ID" value="HJA79922.1"/>
    <property type="molecule type" value="Genomic_DNA"/>
</dbReference>
<evidence type="ECO:0000313" key="7">
    <source>
        <dbReference type="Proteomes" id="UP000823821"/>
    </source>
</evidence>
<sequence length="399" mass="41620">MPMAQRLLKIMAVFALLAALLVLVQLNGLAREVADALAPGWGRAAWLGCAVLELVGLFWLGFACFGRPSRLILRENPTEDERRAFAAELTRRLAENRLVREAGLDAAAPDFLPRALALLDERADAVIRGDAKKVFLGTALSQNGRLDALIVFLALSRMVWKVSAIYNQRPTAREIWSVYRAVSSATFLAFSIEALDIPRTVTETMSALVPAVAPSLATASVPVVGASVQFFTSAAIDGAANSLLAIRAGMSVKQAFRHAALDEADARQAGIRQSAAMLLTVSGECLNEIVEVLRGQLWQMGKSAGDTLRNAATSVGDGVCAAGSAAASAVVRGGTAVVDAVDNGMTATVRAAGAAAGATAEAIGHTASAVGNGLRNAATSVGDGVRRLLPRHQPSDGKK</sequence>
<gene>
    <name evidence="6" type="ORF">H9784_10230</name>
</gene>
<evidence type="ECO:0000313" key="6">
    <source>
        <dbReference type="EMBL" id="HJA79922.1"/>
    </source>
</evidence>
<feature type="transmembrane region" description="Helical" evidence="5">
    <location>
        <begin position="44"/>
        <end position="65"/>
    </location>
</feature>
<evidence type="ECO:0000256" key="5">
    <source>
        <dbReference type="SAM" id="Phobius"/>
    </source>
</evidence>
<name>A0A9D2HPC4_9BACT</name>
<protein>
    <submittedName>
        <fullName evidence="6">YcjF family protein</fullName>
    </submittedName>
</protein>
<keyword evidence="4 5" id="KW-0472">Membrane</keyword>
<dbReference type="Pfam" id="PF05128">
    <property type="entry name" value="DUF697"/>
    <property type="match status" value="1"/>
</dbReference>
<evidence type="ECO:0000256" key="3">
    <source>
        <dbReference type="ARBA" id="ARBA00022989"/>
    </source>
</evidence>
<keyword evidence="2 5" id="KW-0812">Transmembrane</keyword>
<dbReference type="GO" id="GO:0016020">
    <property type="term" value="C:membrane"/>
    <property type="evidence" value="ECO:0007669"/>
    <property type="project" value="UniProtKB-SubCell"/>
</dbReference>
<dbReference type="AlphaFoldDB" id="A0A9D2HPC4"/>
<dbReference type="InterPro" id="IPR021147">
    <property type="entry name" value="DUF697"/>
</dbReference>
<dbReference type="Proteomes" id="UP000823821">
    <property type="component" value="Unassembled WGS sequence"/>
</dbReference>